<dbReference type="OrthoDB" id="3922703at2759"/>
<evidence type="ECO:0000313" key="3">
    <source>
        <dbReference type="Proteomes" id="UP000572817"/>
    </source>
</evidence>
<accession>A0A8H4IJN3</accession>
<dbReference type="EMBL" id="WWBZ02000073">
    <property type="protein sequence ID" value="KAF4302371.1"/>
    <property type="molecule type" value="Genomic_DNA"/>
</dbReference>
<organism evidence="2 3">
    <name type="scientific">Botryosphaeria dothidea</name>
    <dbReference type="NCBI Taxonomy" id="55169"/>
    <lineage>
        <taxon>Eukaryota</taxon>
        <taxon>Fungi</taxon>
        <taxon>Dikarya</taxon>
        <taxon>Ascomycota</taxon>
        <taxon>Pezizomycotina</taxon>
        <taxon>Dothideomycetes</taxon>
        <taxon>Dothideomycetes incertae sedis</taxon>
        <taxon>Botryosphaeriales</taxon>
        <taxon>Botryosphaeriaceae</taxon>
        <taxon>Botryosphaeria</taxon>
    </lineage>
</organism>
<sequence length="191" mass="20106">MQYSLLTLGLGGLLASGAAIPVLTTRDVSAQQYEISTLKTHFMGKNSGIGDGSWSPGSIFSSTIELVINYPSPDPADTIGQWTTCTGSWVNGTHPEGWNGCDGDTTTGWRFTDFTTEAKFTIEVGRITGEYSAETGSVTVTANNLSDDNSWLTCLEGAPMTGIKCELNGMLSKKKAPIPVAITSGPAIGPF</sequence>
<evidence type="ECO:0000313" key="2">
    <source>
        <dbReference type="EMBL" id="KAF4302371.1"/>
    </source>
</evidence>
<name>A0A8H4IJN3_9PEZI</name>
<gene>
    <name evidence="2" type="ORF">GTA08_BOTSDO09848</name>
</gene>
<proteinExistence type="predicted"/>
<protein>
    <submittedName>
        <fullName evidence="2">Uncharacterized protein</fullName>
    </submittedName>
</protein>
<dbReference type="AlphaFoldDB" id="A0A8H4IJN3"/>
<feature type="signal peptide" evidence="1">
    <location>
        <begin position="1"/>
        <end position="19"/>
    </location>
</feature>
<keyword evidence="1" id="KW-0732">Signal</keyword>
<dbReference type="Proteomes" id="UP000572817">
    <property type="component" value="Unassembled WGS sequence"/>
</dbReference>
<comment type="caution">
    <text evidence="2">The sequence shown here is derived from an EMBL/GenBank/DDBJ whole genome shotgun (WGS) entry which is preliminary data.</text>
</comment>
<reference evidence="2" key="1">
    <citation type="submission" date="2020-04" db="EMBL/GenBank/DDBJ databases">
        <title>Genome Assembly and Annotation of Botryosphaeria dothidea sdau 11-99, a Latent Pathogen of Apple Fruit Ring Rot in China.</title>
        <authorList>
            <person name="Yu C."/>
            <person name="Diao Y."/>
            <person name="Lu Q."/>
            <person name="Zhao J."/>
            <person name="Cui S."/>
            <person name="Peng C."/>
            <person name="He B."/>
            <person name="Liu H."/>
        </authorList>
    </citation>
    <scope>NUCLEOTIDE SEQUENCE [LARGE SCALE GENOMIC DNA]</scope>
    <source>
        <strain evidence="2">Sdau11-99</strain>
    </source>
</reference>
<evidence type="ECO:0000256" key="1">
    <source>
        <dbReference type="SAM" id="SignalP"/>
    </source>
</evidence>
<feature type="chain" id="PRO_5034308663" evidence="1">
    <location>
        <begin position="20"/>
        <end position="191"/>
    </location>
</feature>
<keyword evidence="3" id="KW-1185">Reference proteome</keyword>